<keyword evidence="2" id="KW-1185">Reference proteome</keyword>
<proteinExistence type="predicted"/>
<dbReference type="EMBL" id="CP053096">
    <property type="protein sequence ID" value="QJR43768.1"/>
    <property type="molecule type" value="Genomic_DNA"/>
</dbReference>
<name>A0A6M4JBX4_9MOLU</name>
<sequence>MNQTYTQHLTPSNISTISRINENYVADFNKNIDLLSSLKEKSNYKKSIIILDGTIEQLVEKHFTPDLCNKFIKLALQSLDHEYVINIDHFIRTIYFKQDFSSIIVDLDNSLPKTIFTWFLNSKTSLTMIWNLMVYQAIINKDIQTFTNAGLSEIEAIRITNNSKLTQKASWVLENNQTEPVDKFVFNIYDKNTLNKAVYVM</sequence>
<dbReference type="RefSeq" id="WP_171111868.1">
    <property type="nucleotide sequence ID" value="NZ_CP053096.1"/>
</dbReference>
<evidence type="ECO:0000313" key="1">
    <source>
        <dbReference type="EMBL" id="QJR43768.1"/>
    </source>
</evidence>
<reference evidence="1 2" key="1">
    <citation type="submission" date="2020-05" db="EMBL/GenBank/DDBJ databases">
        <title>Novel Mycoplasma species detected in Mirounga angustirostris (northern elephant seal) from the USA.</title>
        <authorList>
            <person name="Volokhov D.V."/>
        </authorList>
    </citation>
    <scope>NUCLEOTIDE SEQUENCE [LARGE SCALE GENOMIC DNA]</scope>
    <source>
        <strain evidence="1 2">Mirounga ES2806-GEN</strain>
    </source>
</reference>
<dbReference type="AlphaFoldDB" id="A0A6M4JBX4"/>
<organism evidence="1 2">
    <name type="scientific">Mycoplasma miroungigenitalium</name>
    <dbReference type="NCBI Taxonomy" id="754515"/>
    <lineage>
        <taxon>Bacteria</taxon>
        <taxon>Bacillati</taxon>
        <taxon>Mycoplasmatota</taxon>
        <taxon>Mollicutes</taxon>
        <taxon>Mycoplasmataceae</taxon>
        <taxon>Mycoplasma</taxon>
    </lineage>
</organism>
<protein>
    <submittedName>
        <fullName evidence="1">Uncharacterized protein</fullName>
    </submittedName>
</protein>
<evidence type="ECO:0000313" key="2">
    <source>
        <dbReference type="Proteomes" id="UP000500686"/>
    </source>
</evidence>
<gene>
    <name evidence="1" type="ORF">HLA87_03200</name>
</gene>
<dbReference type="KEGG" id="mmir:HLA87_03200"/>
<accession>A0A6M4JBX4</accession>
<dbReference type="Proteomes" id="UP000500686">
    <property type="component" value="Chromosome"/>
</dbReference>